<feature type="domain" description="EF-hand" evidence="3">
    <location>
        <begin position="109"/>
        <end position="136"/>
    </location>
</feature>
<dbReference type="PROSITE" id="PS50222">
    <property type="entry name" value="EF_HAND_2"/>
    <property type="match status" value="2"/>
</dbReference>
<dbReference type="InterPro" id="IPR011992">
    <property type="entry name" value="EF-hand-dom_pair"/>
</dbReference>
<dbReference type="InterPro" id="IPR002048">
    <property type="entry name" value="EF_hand_dom"/>
</dbReference>
<dbReference type="SUPFAM" id="SSF47473">
    <property type="entry name" value="EF-hand"/>
    <property type="match status" value="1"/>
</dbReference>
<dbReference type="RefSeq" id="XP_009052420.1">
    <property type="nucleotide sequence ID" value="XM_009054172.1"/>
</dbReference>
<feature type="compositionally biased region" description="Basic residues" evidence="2">
    <location>
        <begin position="1"/>
        <end position="17"/>
    </location>
</feature>
<dbReference type="Pfam" id="PF13499">
    <property type="entry name" value="EF-hand_7"/>
    <property type="match status" value="1"/>
</dbReference>
<evidence type="ECO:0000256" key="1">
    <source>
        <dbReference type="ARBA" id="ARBA00022837"/>
    </source>
</evidence>
<dbReference type="CDD" id="cd00051">
    <property type="entry name" value="EFh"/>
    <property type="match status" value="1"/>
</dbReference>
<organism evidence="4 5">
    <name type="scientific">Lottia gigantea</name>
    <name type="common">Giant owl limpet</name>
    <dbReference type="NCBI Taxonomy" id="225164"/>
    <lineage>
        <taxon>Eukaryota</taxon>
        <taxon>Metazoa</taxon>
        <taxon>Spiralia</taxon>
        <taxon>Lophotrochozoa</taxon>
        <taxon>Mollusca</taxon>
        <taxon>Gastropoda</taxon>
        <taxon>Patellogastropoda</taxon>
        <taxon>Lottioidea</taxon>
        <taxon>Lottiidae</taxon>
        <taxon>Lottia</taxon>
    </lineage>
</organism>
<feature type="region of interest" description="Disordered" evidence="2">
    <location>
        <begin position="1"/>
        <end position="68"/>
    </location>
</feature>
<dbReference type="HOGENOM" id="CLU_073689_0_0_1"/>
<dbReference type="Gene3D" id="1.10.238.10">
    <property type="entry name" value="EF-hand"/>
    <property type="match status" value="1"/>
</dbReference>
<feature type="compositionally biased region" description="Basic and acidic residues" evidence="2">
    <location>
        <begin position="19"/>
        <end position="30"/>
    </location>
</feature>
<feature type="domain" description="EF-hand" evidence="3">
    <location>
        <begin position="137"/>
        <end position="172"/>
    </location>
</feature>
<sequence>MPVKKGSKKKGKKKSLKSSKVDKEDVKLENMEPGSVVSGMKTDPVLAAASSSGKKKKKGKKKKMTKSERALAKLEKAVDKIREDEVHYDHLITRINQWLIEISPKAIPLFSKIDVTGDGILTYEEFKSGMFDLNIPLNKTELHLLTKLLDKDDSGEIDYTEFTKGLQHVRKESIELEKDKDEVSLILSERKPIPCPCCKMGVWQPYREKHPRYVLVDMRLVTFDSFKEHPGHISVLVHSHLSVYGLIEILVQQTHVLSTKLAVFINKTRNLEAMLPVDSSLEDCGYFGNTKESPQEVTLYYDYNVEFTDCPILMCDHYFGQKFELQV</sequence>
<name>V4AIT5_LOTGI</name>
<dbReference type="GO" id="GO:0005509">
    <property type="term" value="F:calcium ion binding"/>
    <property type="evidence" value="ECO:0007669"/>
    <property type="project" value="InterPro"/>
</dbReference>
<evidence type="ECO:0000256" key="2">
    <source>
        <dbReference type="SAM" id="MobiDB-lite"/>
    </source>
</evidence>
<dbReference type="CTD" id="20238117"/>
<dbReference type="Proteomes" id="UP000030746">
    <property type="component" value="Unassembled WGS sequence"/>
</dbReference>
<accession>V4AIT5</accession>
<evidence type="ECO:0000313" key="4">
    <source>
        <dbReference type="EMBL" id="ESO96927.1"/>
    </source>
</evidence>
<dbReference type="SMART" id="SM00054">
    <property type="entry name" value="EFh"/>
    <property type="match status" value="2"/>
</dbReference>
<dbReference type="InterPro" id="IPR018247">
    <property type="entry name" value="EF_Hand_1_Ca_BS"/>
</dbReference>
<keyword evidence="1" id="KW-0106">Calcium</keyword>
<protein>
    <recommendedName>
        <fullName evidence="3">EF-hand domain-containing protein</fullName>
    </recommendedName>
</protein>
<dbReference type="PROSITE" id="PS00018">
    <property type="entry name" value="EF_HAND_1"/>
    <property type="match status" value="1"/>
</dbReference>
<dbReference type="EMBL" id="KB201362">
    <property type="protein sequence ID" value="ESO96927.1"/>
    <property type="molecule type" value="Genomic_DNA"/>
</dbReference>
<dbReference type="AlphaFoldDB" id="V4AIT5"/>
<reference evidence="4 5" key="1">
    <citation type="journal article" date="2013" name="Nature">
        <title>Insights into bilaterian evolution from three spiralian genomes.</title>
        <authorList>
            <person name="Simakov O."/>
            <person name="Marletaz F."/>
            <person name="Cho S.J."/>
            <person name="Edsinger-Gonzales E."/>
            <person name="Havlak P."/>
            <person name="Hellsten U."/>
            <person name="Kuo D.H."/>
            <person name="Larsson T."/>
            <person name="Lv J."/>
            <person name="Arendt D."/>
            <person name="Savage R."/>
            <person name="Osoegawa K."/>
            <person name="de Jong P."/>
            <person name="Grimwood J."/>
            <person name="Chapman J.A."/>
            <person name="Shapiro H."/>
            <person name="Aerts A."/>
            <person name="Otillar R.P."/>
            <person name="Terry A.Y."/>
            <person name="Boore J.L."/>
            <person name="Grigoriev I.V."/>
            <person name="Lindberg D.R."/>
            <person name="Seaver E.C."/>
            <person name="Weisblat D.A."/>
            <person name="Putnam N.H."/>
            <person name="Rokhsar D.S."/>
        </authorList>
    </citation>
    <scope>NUCLEOTIDE SEQUENCE [LARGE SCALE GENOMIC DNA]</scope>
</reference>
<proteinExistence type="predicted"/>
<dbReference type="GeneID" id="20238117"/>
<dbReference type="STRING" id="225164.V4AIT5"/>
<gene>
    <name evidence="4" type="ORF">LOTGIDRAFT_159681</name>
</gene>
<dbReference type="OrthoDB" id="418595at2759"/>
<dbReference type="OMA" id="ECPILLC"/>
<dbReference type="KEGG" id="lgi:LOTGIDRAFT_159681"/>
<keyword evidence="5" id="KW-1185">Reference proteome</keyword>
<evidence type="ECO:0000313" key="5">
    <source>
        <dbReference type="Proteomes" id="UP000030746"/>
    </source>
</evidence>
<evidence type="ECO:0000259" key="3">
    <source>
        <dbReference type="PROSITE" id="PS50222"/>
    </source>
</evidence>
<feature type="compositionally biased region" description="Basic residues" evidence="2">
    <location>
        <begin position="53"/>
        <end position="64"/>
    </location>
</feature>